<organism evidence="1 2">
    <name type="scientific">Paenibacillus odorifer</name>
    <dbReference type="NCBI Taxonomy" id="189426"/>
    <lineage>
        <taxon>Bacteria</taxon>
        <taxon>Bacillati</taxon>
        <taxon>Bacillota</taxon>
        <taxon>Bacilli</taxon>
        <taxon>Bacillales</taxon>
        <taxon>Paenibacillaceae</taxon>
        <taxon>Paenibacillus</taxon>
    </lineage>
</organism>
<evidence type="ECO:0000313" key="1">
    <source>
        <dbReference type="EMBL" id="OMD55280.1"/>
    </source>
</evidence>
<dbReference type="EMBL" id="MPTD01000002">
    <property type="protein sequence ID" value="OMD55280.1"/>
    <property type="molecule type" value="Genomic_DNA"/>
</dbReference>
<dbReference type="RefSeq" id="WP_076298322.1">
    <property type="nucleotide sequence ID" value="NZ_MPTD01000002.1"/>
</dbReference>
<proteinExistence type="predicted"/>
<evidence type="ECO:0000313" key="2">
    <source>
        <dbReference type="Proteomes" id="UP000187313"/>
    </source>
</evidence>
<name>A0ABX3HZG2_9BACL</name>
<reference evidence="1 2" key="1">
    <citation type="submission" date="2016-10" db="EMBL/GenBank/DDBJ databases">
        <title>Paenibacillus species isolates.</title>
        <authorList>
            <person name="Beno S.M."/>
        </authorList>
    </citation>
    <scope>NUCLEOTIDE SEQUENCE [LARGE SCALE GENOMIC DNA]</scope>
    <source>
        <strain evidence="1 2">FSL R5-0923</strain>
    </source>
</reference>
<protein>
    <submittedName>
        <fullName evidence="1">Uncharacterized protein</fullName>
    </submittedName>
</protein>
<accession>A0ABX3HZG2</accession>
<gene>
    <name evidence="1" type="ORF">BSK51_04295</name>
</gene>
<keyword evidence="2" id="KW-1185">Reference proteome</keyword>
<dbReference type="Proteomes" id="UP000187313">
    <property type="component" value="Unassembled WGS sequence"/>
</dbReference>
<sequence length="143" mass="16564">MSKLTEIKQVMETLGKSDWKHPWRWTSQKRTKGNGEWGDNEFAVGDLISPIDEKSSDTILEVQKNKYGQPEIYCWDETAADLIAKAPEYITYLLSLLEEKDKALQGQHRYFERISVTFGEFECQRLAKEAMEKYTSSNNEGES</sequence>
<comment type="caution">
    <text evidence="1">The sequence shown here is derived from an EMBL/GenBank/DDBJ whole genome shotgun (WGS) entry which is preliminary data.</text>
</comment>